<organism evidence="2 3">
    <name type="scientific">Leptospira wolbachii serovar Codice str. CDC</name>
    <dbReference type="NCBI Taxonomy" id="1218599"/>
    <lineage>
        <taxon>Bacteria</taxon>
        <taxon>Pseudomonadati</taxon>
        <taxon>Spirochaetota</taxon>
        <taxon>Spirochaetia</taxon>
        <taxon>Leptospirales</taxon>
        <taxon>Leptospiraceae</taxon>
        <taxon>Leptospira</taxon>
    </lineage>
</organism>
<dbReference type="Proteomes" id="UP000013984">
    <property type="component" value="Unassembled WGS sequence"/>
</dbReference>
<keyword evidence="1" id="KW-0472">Membrane</keyword>
<comment type="caution">
    <text evidence="2">The sequence shown here is derived from an EMBL/GenBank/DDBJ whole genome shotgun (WGS) entry which is preliminary data.</text>
</comment>
<feature type="transmembrane region" description="Helical" evidence="1">
    <location>
        <begin position="40"/>
        <end position="57"/>
    </location>
</feature>
<sequence length="60" mass="6782">MSQYNRILFYSFSSSILWILNDSVLKIWCPGLVTGKISDVIGLLLTPLILTGIISLFRNH</sequence>
<dbReference type="AlphaFoldDB" id="R9A1D9"/>
<evidence type="ECO:0000313" key="2">
    <source>
        <dbReference type="EMBL" id="EOQ95937.1"/>
    </source>
</evidence>
<keyword evidence="1" id="KW-0812">Transmembrane</keyword>
<accession>R9A1D9</accession>
<keyword evidence="1" id="KW-1133">Transmembrane helix</keyword>
<dbReference type="EMBL" id="AOGZ02000014">
    <property type="protein sequence ID" value="EOQ95937.1"/>
    <property type="molecule type" value="Genomic_DNA"/>
</dbReference>
<name>R9A1D9_9LEPT</name>
<gene>
    <name evidence="2" type="ORF">LEP1GSC195_1855</name>
</gene>
<protein>
    <submittedName>
        <fullName evidence="2">Uncharacterized protein</fullName>
    </submittedName>
</protein>
<evidence type="ECO:0000256" key="1">
    <source>
        <dbReference type="SAM" id="Phobius"/>
    </source>
</evidence>
<evidence type="ECO:0000313" key="3">
    <source>
        <dbReference type="Proteomes" id="UP000013984"/>
    </source>
</evidence>
<feature type="transmembrane region" description="Helical" evidence="1">
    <location>
        <begin position="7"/>
        <end position="28"/>
    </location>
</feature>
<proteinExistence type="predicted"/>
<keyword evidence="3" id="KW-1185">Reference proteome</keyword>
<reference evidence="2" key="1">
    <citation type="submission" date="2013-04" db="EMBL/GenBank/DDBJ databases">
        <authorList>
            <person name="Harkins D.M."/>
            <person name="Durkin A.S."/>
            <person name="Brinkac L.M."/>
            <person name="Haft D.H."/>
            <person name="Selengut J.D."/>
            <person name="Sanka R."/>
            <person name="DePew J."/>
            <person name="Purushe J."/>
            <person name="Galloway R.L."/>
            <person name="Vinetz J.M."/>
            <person name="Sutton G.G."/>
            <person name="Nierman W.C."/>
            <person name="Fouts D.E."/>
        </authorList>
    </citation>
    <scope>NUCLEOTIDE SEQUENCE [LARGE SCALE GENOMIC DNA]</scope>
    <source>
        <strain evidence="2">CDC</strain>
    </source>
</reference>